<feature type="binding site" evidence="13">
    <location>
        <position position="279"/>
    </location>
    <ligand>
        <name>Mg(2+)</name>
        <dbReference type="ChEBI" id="CHEBI:18420"/>
    </ligand>
</feature>
<evidence type="ECO:0000256" key="11">
    <source>
        <dbReference type="PIRSR" id="PIRSR605959-1"/>
    </source>
</evidence>
<evidence type="ECO:0000256" key="6">
    <source>
        <dbReference type="ARBA" id="ARBA00022801"/>
    </source>
</evidence>
<dbReference type="HOGENOM" id="CLU_026207_2_0_4"/>
<reference evidence="16 17" key="1">
    <citation type="journal article" date="2003" name="Nat. Genet.">
        <title>Comparative analysis of the genome sequences of Bordetella pertussis, Bordetella parapertussis and Bordetella bronchiseptica.</title>
        <authorList>
            <person name="Parkhill J."/>
            <person name="Sebaihia M."/>
            <person name="Preston A."/>
            <person name="Murphy L.D."/>
            <person name="Thomson N.R."/>
            <person name="Harris D.E."/>
            <person name="Holden M.T.G."/>
            <person name="Churcher C.M."/>
            <person name="Bentley S.D."/>
            <person name="Mungall K.L."/>
            <person name="Cerdeno-Tarraga A.-M."/>
            <person name="Temple L."/>
            <person name="James K.D."/>
            <person name="Harris B."/>
            <person name="Quail M.A."/>
            <person name="Achtman M."/>
            <person name="Atkin R."/>
            <person name="Baker S."/>
            <person name="Basham D."/>
            <person name="Bason N."/>
            <person name="Cherevach I."/>
            <person name="Chillingworth T."/>
            <person name="Collins M."/>
            <person name="Cronin A."/>
            <person name="Davis P."/>
            <person name="Doggett J."/>
            <person name="Feltwell T."/>
            <person name="Goble A."/>
            <person name="Hamlin N."/>
            <person name="Hauser H."/>
            <person name="Holroyd S."/>
            <person name="Jagels K."/>
            <person name="Leather S."/>
            <person name="Moule S."/>
            <person name="Norberczak H."/>
            <person name="O'Neil S."/>
            <person name="Ormond D."/>
            <person name="Price C."/>
            <person name="Rabbinowitsch E."/>
            <person name="Rutter S."/>
            <person name="Sanders M."/>
            <person name="Saunders D."/>
            <person name="Seeger K."/>
            <person name="Sharp S."/>
            <person name="Simmonds M."/>
            <person name="Skelton J."/>
            <person name="Squares R."/>
            <person name="Squares S."/>
            <person name="Stevens K."/>
            <person name="Unwin L."/>
            <person name="Whitehead S."/>
            <person name="Barrell B.G."/>
            <person name="Maskell D.J."/>
        </authorList>
    </citation>
    <scope>NUCLEOTIDE SEQUENCE [LARGE SCALE GENOMIC DNA]</scope>
    <source>
        <strain evidence="16 17">12822 / ATCC BAA-587 / NCTC 13253</strain>
    </source>
</reference>
<comment type="cofactor">
    <cofactor evidence="2 13">
        <name>Mg(2+)</name>
        <dbReference type="ChEBI" id="CHEBI:18420"/>
    </cofactor>
</comment>
<dbReference type="Pfam" id="PF09298">
    <property type="entry name" value="FAA_hydrolase_N"/>
    <property type="match status" value="1"/>
</dbReference>
<feature type="binding site" evidence="12">
    <location>
        <position position="169"/>
    </location>
    <ligand>
        <name>substrate</name>
    </ligand>
</feature>
<sequence length="452" mass="49037">MRPGHFPIQKQRQAAMSKLNETHDPALQSWVASANAADTSFPIQNLPFAAFRRKGTQDPFRPGVAIGDAIVDLAALAAQAPFDGTAAAALAACQGERLNALMALDQAHWSALRLALSRALRTGSALQGRIEPLLVAQAEAEYTTPAHIGDYTDFYISVHHATAVGKQFRPDNPLLPNYKWVPIGYHGRASSIGVDQRFARPVGQTRPAAEGEAPQFGPCQRLDYELELGIFVGRGNAQGERIALGEAESHVFGLCILNDWSARDIQAWEYQPLGPFLAKNFASTISPWIVTLEALEPFRAAWTRDAADPQPLPYLESAENRAHGAFDVQMEVLISTEQSRAKHAQPALLSRSNFRDAYWNIAQLVAHHTVNGCNLQPGDMMGTGTLSGPQASEAGSLLELTNGGKQPLDLPWGEQRTFLQDGDQIIMRAECSKPGYPRIGFGDCVGTVLAAK</sequence>
<feature type="binding site" evidence="13">
    <location>
        <position position="259"/>
    </location>
    <ligand>
        <name>Mg(2+)</name>
        <dbReference type="ChEBI" id="CHEBI:18420"/>
    </ligand>
</feature>
<keyword evidence="9" id="KW-0828">Tyrosine catabolism</keyword>
<dbReference type="GO" id="GO:0006559">
    <property type="term" value="P:L-phenylalanine catabolic process"/>
    <property type="evidence" value="ECO:0007669"/>
    <property type="project" value="UniProtKB-UniPathway"/>
</dbReference>
<evidence type="ECO:0000256" key="7">
    <source>
        <dbReference type="ARBA" id="ARBA00022837"/>
    </source>
</evidence>
<feature type="binding site" evidence="13">
    <location>
        <position position="283"/>
    </location>
    <ligand>
        <name>Mg(2+)</name>
        <dbReference type="ChEBI" id="CHEBI:18420"/>
    </ligand>
</feature>
<keyword evidence="5 13" id="KW-0479">Metal-binding</keyword>
<dbReference type="InterPro" id="IPR015377">
    <property type="entry name" value="Fumarylacetoacetase_N"/>
</dbReference>
<evidence type="ECO:0000256" key="9">
    <source>
        <dbReference type="ARBA" id="ARBA00022878"/>
    </source>
</evidence>
<dbReference type="Proteomes" id="UP000001421">
    <property type="component" value="Chromosome"/>
</dbReference>
<evidence type="ECO:0000259" key="15">
    <source>
        <dbReference type="Pfam" id="PF09298"/>
    </source>
</evidence>
<evidence type="ECO:0000313" key="17">
    <source>
        <dbReference type="Proteomes" id="UP000001421"/>
    </source>
</evidence>
<dbReference type="AlphaFoldDB" id="Q7W190"/>
<keyword evidence="7 13" id="KW-0106">Calcium</keyword>
<proteinExistence type="predicted"/>
<feature type="domain" description="Fumarylacetoacetase N-terminal" evidence="15">
    <location>
        <begin position="44"/>
        <end position="145"/>
    </location>
</feature>
<dbReference type="GO" id="GO:0006572">
    <property type="term" value="P:L-tyrosine catabolic process"/>
    <property type="evidence" value="ECO:0007669"/>
    <property type="project" value="UniProtKB-KW"/>
</dbReference>
<feature type="binding site" evidence="13">
    <location>
        <position position="225"/>
    </location>
    <ligand>
        <name>Ca(2+)</name>
        <dbReference type="ChEBI" id="CHEBI:29108"/>
    </ligand>
</feature>
<dbReference type="InterPro" id="IPR036462">
    <property type="entry name" value="Fumarylacetoacetase_N_sf"/>
</dbReference>
<feature type="binding site" evidence="12">
    <location>
        <position position="385"/>
    </location>
    <ligand>
        <name>substrate</name>
    </ligand>
</feature>
<feature type="binding site" evidence="13">
    <location>
        <position position="259"/>
    </location>
    <ligand>
        <name>Ca(2+)</name>
        <dbReference type="ChEBI" id="CHEBI:29108"/>
    </ligand>
</feature>
<evidence type="ECO:0000256" key="8">
    <source>
        <dbReference type="ARBA" id="ARBA00022842"/>
    </source>
</evidence>
<dbReference type="InterPro" id="IPR011234">
    <property type="entry name" value="Fumarylacetoacetase-like_C"/>
</dbReference>
<keyword evidence="6 16" id="KW-0378">Hydrolase</keyword>
<dbReference type="Pfam" id="PF01557">
    <property type="entry name" value="FAA_hydrolase"/>
    <property type="match status" value="1"/>
</dbReference>
<feature type="domain" description="Fumarylacetoacetase-like C-terminal" evidence="14">
    <location>
        <begin position="155"/>
        <end position="448"/>
    </location>
</feature>
<dbReference type="GO" id="GO:0004334">
    <property type="term" value="F:fumarylacetoacetase activity"/>
    <property type="evidence" value="ECO:0007669"/>
    <property type="project" value="UniProtKB-EC"/>
</dbReference>
<evidence type="ECO:0000256" key="2">
    <source>
        <dbReference type="ARBA" id="ARBA00001946"/>
    </source>
</evidence>
<dbReference type="SUPFAM" id="SSF63433">
    <property type="entry name" value="Fumarylacetoacetate hydrolase, FAH, N-terminal domain"/>
    <property type="match status" value="1"/>
</dbReference>
<feature type="binding site" evidence="12">
    <location>
        <position position="266"/>
    </location>
    <ligand>
        <name>substrate</name>
    </ligand>
</feature>
<name>Q7W190_BORPA</name>
<feature type="binding site" evidence="13">
    <location>
        <position position="153"/>
    </location>
    <ligand>
        <name>Ca(2+)</name>
        <dbReference type="ChEBI" id="CHEBI:29108"/>
    </ligand>
</feature>
<dbReference type="NCBIfam" id="TIGR01266">
    <property type="entry name" value="fum_ac_acetase"/>
    <property type="match status" value="1"/>
</dbReference>
<gene>
    <name evidence="16" type="primary">fahA</name>
    <name evidence="16" type="synonym">fah</name>
    <name evidence="16" type="ordered locus">BPP0806</name>
</gene>
<accession>Q7W190</accession>
<evidence type="ECO:0000256" key="3">
    <source>
        <dbReference type="ARBA" id="ARBA00004782"/>
    </source>
</evidence>
<organism evidence="16 17">
    <name type="scientific">Bordetella parapertussis (strain 12822 / ATCC BAA-587 / NCTC 13253)</name>
    <dbReference type="NCBI Taxonomy" id="257311"/>
    <lineage>
        <taxon>Bacteria</taxon>
        <taxon>Pseudomonadati</taxon>
        <taxon>Pseudomonadota</taxon>
        <taxon>Betaproteobacteria</taxon>
        <taxon>Burkholderiales</taxon>
        <taxon>Alcaligenaceae</taxon>
        <taxon>Bordetella</taxon>
    </lineage>
</organism>
<keyword evidence="10" id="KW-0585">Phenylalanine catabolism</keyword>
<evidence type="ECO:0000256" key="13">
    <source>
        <dbReference type="PIRSR" id="PIRSR605959-3"/>
    </source>
</evidence>
<protein>
    <recommendedName>
        <fullName evidence="4">fumarylacetoacetase</fullName>
        <ecNumber evidence="4">3.7.1.2</ecNumber>
    </recommendedName>
</protein>
<dbReference type="KEGG" id="bpa:BPP0806"/>
<dbReference type="EMBL" id="BX640425">
    <property type="protein sequence ID" value="CAE40215.1"/>
    <property type="molecule type" value="Genomic_DNA"/>
</dbReference>
<evidence type="ECO:0000256" key="1">
    <source>
        <dbReference type="ARBA" id="ARBA00001913"/>
    </source>
</evidence>
<dbReference type="InterPro" id="IPR036663">
    <property type="entry name" value="Fumarylacetoacetase_C_sf"/>
</dbReference>
<evidence type="ECO:0000256" key="5">
    <source>
        <dbReference type="ARBA" id="ARBA00022723"/>
    </source>
</evidence>
<dbReference type="GO" id="GO:1902000">
    <property type="term" value="P:homogentisate catabolic process"/>
    <property type="evidence" value="ECO:0007669"/>
    <property type="project" value="TreeGrafter"/>
</dbReference>
<feature type="binding site" evidence="13">
    <location>
        <position position="227"/>
    </location>
    <ligand>
        <name>Ca(2+)</name>
        <dbReference type="ChEBI" id="CHEBI:29108"/>
    </ligand>
</feature>
<dbReference type="GO" id="GO:0046872">
    <property type="term" value="F:metal ion binding"/>
    <property type="evidence" value="ECO:0007669"/>
    <property type="project" value="UniProtKB-KW"/>
</dbReference>
<dbReference type="PANTHER" id="PTHR43069">
    <property type="entry name" value="FUMARYLACETOACETASE"/>
    <property type="match status" value="1"/>
</dbReference>
<evidence type="ECO:0000256" key="4">
    <source>
        <dbReference type="ARBA" id="ARBA00012094"/>
    </source>
</evidence>
<feature type="binding site" evidence="12">
    <location>
        <position position="270"/>
    </location>
    <ligand>
        <name>substrate</name>
    </ligand>
</feature>
<evidence type="ECO:0000313" key="16">
    <source>
        <dbReference type="EMBL" id="CAE40215.1"/>
    </source>
</evidence>
<dbReference type="UniPathway" id="UPA00139">
    <property type="reaction ID" value="UER00341"/>
</dbReference>
<dbReference type="Gene3D" id="3.90.850.10">
    <property type="entry name" value="Fumarylacetoacetase-like, C-terminal domain"/>
    <property type="match status" value="1"/>
</dbReference>
<dbReference type="InterPro" id="IPR005959">
    <property type="entry name" value="Fumarylacetoacetase"/>
</dbReference>
<comment type="pathway">
    <text evidence="3">Amino-acid degradation; L-phenylalanine degradation; acetoacetate and fumarate from L-phenylalanine: step 6/6.</text>
</comment>
<keyword evidence="8 13" id="KW-0460">Magnesium</keyword>
<dbReference type="PANTHER" id="PTHR43069:SF2">
    <property type="entry name" value="FUMARYLACETOACETASE"/>
    <property type="match status" value="1"/>
</dbReference>
<evidence type="ECO:0000256" key="10">
    <source>
        <dbReference type="ARBA" id="ARBA00023232"/>
    </source>
</evidence>
<evidence type="ECO:0000256" key="12">
    <source>
        <dbReference type="PIRSR" id="PIRSR605959-2"/>
    </source>
</evidence>
<dbReference type="EC" id="3.7.1.2" evidence="4"/>
<dbReference type="SUPFAM" id="SSF56529">
    <property type="entry name" value="FAH"/>
    <property type="match status" value="1"/>
</dbReference>
<evidence type="ECO:0000259" key="14">
    <source>
        <dbReference type="Pfam" id="PF01557"/>
    </source>
</evidence>
<dbReference type="Gene3D" id="2.30.30.230">
    <property type="entry name" value="Fumarylacetoacetase, N-terminal domain"/>
    <property type="match status" value="1"/>
</dbReference>
<feature type="binding site" evidence="12">
    <location>
        <position position="155"/>
    </location>
    <ligand>
        <name>substrate</name>
    </ligand>
</feature>
<feature type="active site" description="Proton acceptor" evidence="11">
    <location>
        <position position="160"/>
    </location>
</feature>
<comment type="cofactor">
    <cofactor evidence="1 13">
        <name>Ca(2+)</name>
        <dbReference type="ChEBI" id="CHEBI:29108"/>
    </cofactor>
</comment>